<evidence type="ECO:0000313" key="3">
    <source>
        <dbReference type="Proteomes" id="UP000272462"/>
    </source>
</evidence>
<dbReference type="AlphaFoldDB" id="A0A660HMI4"/>
<feature type="domain" description="Antitoxin SocA-like Panacea" evidence="1">
    <location>
        <begin position="3"/>
        <end position="99"/>
    </location>
</feature>
<reference evidence="2 3" key="1">
    <citation type="journal article" date="2018" name="BMC Genomics">
        <title>Comparative genome analysis of jujube witches'-broom Phytoplasma, an obligate pathogen that causes jujube witches'-broom disease.</title>
        <authorList>
            <person name="Wang J."/>
            <person name="Song L."/>
            <person name="Jiao Q."/>
            <person name="Yang S."/>
            <person name="Gao R."/>
            <person name="Lu X."/>
            <person name="Zhou G."/>
        </authorList>
    </citation>
    <scope>NUCLEOTIDE SEQUENCE [LARGE SCALE GENOMIC DNA]</scope>
    <source>
        <strain evidence="2">Jwb-nky</strain>
    </source>
</reference>
<name>A0A660HMI4_ZIZJU</name>
<dbReference type="Pfam" id="PF13274">
    <property type="entry name" value="SocA_Panacea"/>
    <property type="match status" value="1"/>
</dbReference>
<protein>
    <recommendedName>
        <fullName evidence="1">Antitoxin SocA-like Panacea domain-containing protein</fullName>
    </recommendedName>
</protein>
<sequence length="132" mass="16127">MKLQKLVFFAYCQHLIKFKKPFFKNDWEAWEYGPCSPKLYLKTLEYTKKIPKDLKIIENFNISCFKPQQIQIMDNILKKYGSYTANRLVMLTHEVDSPWTRSFLFKDWSLNPITDKRILKFYEEKGEHFQWK</sequence>
<gene>
    <name evidence="2" type="ORF">CWO85_01750</name>
</gene>
<evidence type="ECO:0000259" key="1">
    <source>
        <dbReference type="Pfam" id="PF13274"/>
    </source>
</evidence>
<dbReference type="EMBL" id="CP025121">
    <property type="protein sequence ID" value="AYJ01247.1"/>
    <property type="molecule type" value="Genomic_DNA"/>
</dbReference>
<dbReference type="OrthoDB" id="386130at2"/>
<keyword evidence="3" id="KW-1185">Reference proteome</keyword>
<accession>A0A660HMI4</accession>
<dbReference type="Proteomes" id="UP000272462">
    <property type="component" value="Chromosome"/>
</dbReference>
<dbReference type="InterPro" id="IPR025272">
    <property type="entry name" value="SocA_Panacea"/>
</dbReference>
<evidence type="ECO:0000313" key="2">
    <source>
        <dbReference type="EMBL" id="AYJ01247.1"/>
    </source>
</evidence>
<dbReference type="KEGG" id="pzi:CWO85_01750"/>
<dbReference type="RefSeq" id="WP_121463974.1">
    <property type="nucleotide sequence ID" value="NZ_CP025121.1"/>
</dbReference>
<proteinExistence type="predicted"/>
<organism evidence="2 3">
    <name type="scientific">Ziziphus jujuba witches'-broom phytoplasma</name>
    <dbReference type="NCBI Taxonomy" id="135727"/>
    <lineage>
        <taxon>Bacteria</taxon>
        <taxon>Bacillati</taxon>
        <taxon>Mycoplasmatota</taxon>
        <taxon>Mollicutes</taxon>
        <taxon>Acholeplasmatales</taxon>
        <taxon>Acholeplasmataceae</taxon>
        <taxon>Candidatus Phytoplasma</taxon>
        <taxon>16SrV (Elm yellows group)</taxon>
    </lineage>
</organism>